<sequence length="176" mass="20447">MFRLEKVKSEETGKGGARLTDFNDFFRSVERNTLAPLSRDRIKKILEKHGWSYQVNHDGDIGGAWQNGVYYFQVTGENDSVLCVRGTWRANPELDDFILVNSLCNRWNMEYYWPKTYARVTDERELMVHTELPISYRSGLTDAQLDEHVRCALEASEDFFEHLAEKFPKAVADDEA</sequence>
<comment type="caution">
    <text evidence="1">The sequence shown here is derived from an EMBL/GenBank/DDBJ whole genome shotgun (WGS) entry which is preliminary data.</text>
</comment>
<dbReference type="CDD" id="cd17511">
    <property type="entry name" value="YbjN_AmyR-like"/>
    <property type="match status" value="1"/>
</dbReference>
<dbReference type="AlphaFoldDB" id="A0A7K0K401"/>
<reference evidence="1 2" key="1">
    <citation type="submission" date="2019-08" db="EMBL/GenBank/DDBJ databases">
        <title>In-depth cultivation of the pig gut microbiome towards novel bacterial diversity and tailored functional studies.</title>
        <authorList>
            <person name="Wylensek D."/>
            <person name="Hitch T.C.A."/>
            <person name="Clavel T."/>
        </authorList>
    </citation>
    <scope>NUCLEOTIDE SEQUENCE [LARGE SCALE GENOMIC DNA]</scope>
    <source>
        <strain evidence="1 2">RF-GAM-744-WT-7</strain>
    </source>
</reference>
<dbReference type="Proteomes" id="UP000442535">
    <property type="component" value="Unassembled WGS sequence"/>
</dbReference>
<evidence type="ECO:0000313" key="2">
    <source>
        <dbReference type="Proteomes" id="UP000442535"/>
    </source>
</evidence>
<name>A0A7K0K401_9ACTO</name>
<organism evidence="1 2">
    <name type="scientific">Mobiluncus porci</name>
    <dbReference type="NCBI Taxonomy" id="2652278"/>
    <lineage>
        <taxon>Bacteria</taxon>
        <taxon>Bacillati</taxon>
        <taxon>Actinomycetota</taxon>
        <taxon>Actinomycetes</taxon>
        <taxon>Actinomycetales</taxon>
        <taxon>Actinomycetaceae</taxon>
        <taxon>Mobiluncus</taxon>
    </lineage>
</organism>
<proteinExistence type="predicted"/>
<dbReference type="Pfam" id="PF10722">
    <property type="entry name" value="YbjN"/>
    <property type="match status" value="1"/>
</dbReference>
<dbReference type="EMBL" id="VUMY01000014">
    <property type="protein sequence ID" value="MST50159.1"/>
    <property type="molecule type" value="Genomic_DNA"/>
</dbReference>
<gene>
    <name evidence="1" type="ORF">FYJ63_07910</name>
</gene>
<dbReference type="InterPro" id="IPR019660">
    <property type="entry name" value="Put_sensory_transdc_reg_YbjN"/>
</dbReference>
<evidence type="ECO:0000313" key="1">
    <source>
        <dbReference type="EMBL" id="MST50159.1"/>
    </source>
</evidence>
<protein>
    <submittedName>
        <fullName evidence="1">YbjN domain-containing protein</fullName>
    </submittedName>
</protein>
<accession>A0A7K0K401</accession>
<keyword evidence="2" id="KW-1185">Reference proteome</keyword>